<sequence>SDIYSFGITMWEILYGKPVPSERDSLKFMIQVCNGLRPHISENTSRCYADLMKKCWHTEPEKRPTAAEICDIFAEWHNKYIIHDDVKFEKFKKIQLKYNIEWIPFNRLFDIVTIGKGGFSTVYRAIWLDDYYADYDKHDVDYYNMHESSKIVAL</sequence>
<dbReference type="Gene3D" id="1.10.510.10">
    <property type="entry name" value="Transferase(Phosphotransferase) domain 1"/>
    <property type="match status" value="1"/>
</dbReference>
<keyword evidence="2" id="KW-0418">Kinase</keyword>
<dbReference type="InterPro" id="IPR000719">
    <property type="entry name" value="Prot_kinase_dom"/>
</dbReference>
<organism evidence="2 3">
    <name type="scientific">Gigaspora rosea</name>
    <dbReference type="NCBI Taxonomy" id="44941"/>
    <lineage>
        <taxon>Eukaryota</taxon>
        <taxon>Fungi</taxon>
        <taxon>Fungi incertae sedis</taxon>
        <taxon>Mucoromycota</taxon>
        <taxon>Glomeromycotina</taxon>
        <taxon>Glomeromycetes</taxon>
        <taxon>Diversisporales</taxon>
        <taxon>Gigasporaceae</taxon>
        <taxon>Gigaspora</taxon>
    </lineage>
</organism>
<protein>
    <submittedName>
        <fullName evidence="2">Kinase-like domain-containing protein</fullName>
    </submittedName>
</protein>
<dbReference type="EMBL" id="QKWP01002345">
    <property type="protein sequence ID" value="RIB03671.1"/>
    <property type="molecule type" value="Genomic_DNA"/>
</dbReference>
<evidence type="ECO:0000259" key="1">
    <source>
        <dbReference type="PROSITE" id="PS50011"/>
    </source>
</evidence>
<dbReference type="InterPro" id="IPR011009">
    <property type="entry name" value="Kinase-like_dom_sf"/>
</dbReference>
<evidence type="ECO:0000313" key="2">
    <source>
        <dbReference type="EMBL" id="RIB03671.1"/>
    </source>
</evidence>
<dbReference type="AlphaFoldDB" id="A0A397U1Y8"/>
<dbReference type="Pfam" id="PF07714">
    <property type="entry name" value="PK_Tyr_Ser-Thr"/>
    <property type="match status" value="1"/>
</dbReference>
<dbReference type="GO" id="GO:0004674">
    <property type="term" value="F:protein serine/threonine kinase activity"/>
    <property type="evidence" value="ECO:0007669"/>
    <property type="project" value="TreeGrafter"/>
</dbReference>
<name>A0A397U1Y8_9GLOM</name>
<accession>A0A397U1Y8</accession>
<keyword evidence="2" id="KW-0808">Transferase</keyword>
<dbReference type="InterPro" id="IPR001245">
    <property type="entry name" value="Ser-Thr/Tyr_kinase_cat_dom"/>
</dbReference>
<comment type="caution">
    <text evidence="2">The sequence shown here is derived from an EMBL/GenBank/DDBJ whole genome shotgun (WGS) entry which is preliminary data.</text>
</comment>
<dbReference type="SUPFAM" id="SSF56112">
    <property type="entry name" value="Protein kinase-like (PK-like)"/>
    <property type="match status" value="1"/>
</dbReference>
<proteinExistence type="predicted"/>
<evidence type="ECO:0000313" key="3">
    <source>
        <dbReference type="Proteomes" id="UP000266673"/>
    </source>
</evidence>
<feature type="non-terminal residue" evidence="2">
    <location>
        <position position="1"/>
    </location>
</feature>
<dbReference type="STRING" id="44941.A0A397U1Y8"/>
<dbReference type="Proteomes" id="UP000266673">
    <property type="component" value="Unassembled WGS sequence"/>
</dbReference>
<dbReference type="InterPro" id="IPR051681">
    <property type="entry name" value="Ser/Thr_Kinases-Pseudokinases"/>
</dbReference>
<gene>
    <name evidence="2" type="ORF">C2G38_2122505</name>
</gene>
<reference evidence="2 3" key="1">
    <citation type="submission" date="2018-06" db="EMBL/GenBank/DDBJ databases">
        <title>Comparative genomics reveals the genomic features of Rhizophagus irregularis, R. cerebriforme, R. diaphanum and Gigaspora rosea, and their symbiotic lifestyle signature.</title>
        <authorList>
            <person name="Morin E."/>
            <person name="San Clemente H."/>
            <person name="Chen E.C.H."/>
            <person name="De La Providencia I."/>
            <person name="Hainaut M."/>
            <person name="Kuo A."/>
            <person name="Kohler A."/>
            <person name="Murat C."/>
            <person name="Tang N."/>
            <person name="Roy S."/>
            <person name="Loubradou J."/>
            <person name="Henrissat B."/>
            <person name="Grigoriev I.V."/>
            <person name="Corradi N."/>
            <person name="Roux C."/>
            <person name="Martin F.M."/>
        </authorList>
    </citation>
    <scope>NUCLEOTIDE SEQUENCE [LARGE SCALE GENOMIC DNA]</scope>
    <source>
        <strain evidence="2 3">DAOM 194757</strain>
    </source>
</reference>
<dbReference type="GO" id="GO:0005524">
    <property type="term" value="F:ATP binding"/>
    <property type="evidence" value="ECO:0007669"/>
    <property type="project" value="InterPro"/>
</dbReference>
<feature type="domain" description="Protein kinase" evidence="1">
    <location>
        <begin position="1"/>
        <end position="81"/>
    </location>
</feature>
<dbReference type="PROSITE" id="PS50011">
    <property type="entry name" value="PROTEIN_KINASE_DOM"/>
    <property type="match status" value="1"/>
</dbReference>
<dbReference type="OrthoDB" id="10557706at2759"/>
<feature type="non-terminal residue" evidence="2">
    <location>
        <position position="154"/>
    </location>
</feature>
<keyword evidence="3" id="KW-1185">Reference proteome</keyword>
<dbReference type="PANTHER" id="PTHR44329">
    <property type="entry name" value="SERINE/THREONINE-PROTEIN KINASE TNNI3K-RELATED"/>
    <property type="match status" value="1"/>
</dbReference>